<gene>
    <name evidence="1" type="ORF">MILVUS5_LOCUS13239</name>
</gene>
<reference evidence="1" key="1">
    <citation type="submission" date="2023-10" db="EMBL/GenBank/DDBJ databases">
        <authorList>
            <person name="Rodriguez Cubillos JULIANA M."/>
            <person name="De Vega J."/>
        </authorList>
    </citation>
    <scope>NUCLEOTIDE SEQUENCE</scope>
</reference>
<dbReference type="Proteomes" id="UP001177021">
    <property type="component" value="Unassembled WGS sequence"/>
</dbReference>
<proteinExistence type="predicted"/>
<name>A0ACB0JIP3_TRIPR</name>
<organism evidence="1 2">
    <name type="scientific">Trifolium pratense</name>
    <name type="common">Red clover</name>
    <dbReference type="NCBI Taxonomy" id="57577"/>
    <lineage>
        <taxon>Eukaryota</taxon>
        <taxon>Viridiplantae</taxon>
        <taxon>Streptophyta</taxon>
        <taxon>Embryophyta</taxon>
        <taxon>Tracheophyta</taxon>
        <taxon>Spermatophyta</taxon>
        <taxon>Magnoliopsida</taxon>
        <taxon>eudicotyledons</taxon>
        <taxon>Gunneridae</taxon>
        <taxon>Pentapetalae</taxon>
        <taxon>rosids</taxon>
        <taxon>fabids</taxon>
        <taxon>Fabales</taxon>
        <taxon>Fabaceae</taxon>
        <taxon>Papilionoideae</taxon>
        <taxon>50 kb inversion clade</taxon>
        <taxon>NPAAA clade</taxon>
        <taxon>Hologalegina</taxon>
        <taxon>IRL clade</taxon>
        <taxon>Trifolieae</taxon>
        <taxon>Trifolium</taxon>
    </lineage>
</organism>
<comment type="caution">
    <text evidence="1">The sequence shown here is derived from an EMBL/GenBank/DDBJ whole genome shotgun (WGS) entry which is preliminary data.</text>
</comment>
<evidence type="ECO:0000313" key="2">
    <source>
        <dbReference type="Proteomes" id="UP001177021"/>
    </source>
</evidence>
<dbReference type="EMBL" id="CASHSV030000034">
    <property type="protein sequence ID" value="CAJ2644137.1"/>
    <property type="molecule type" value="Genomic_DNA"/>
</dbReference>
<evidence type="ECO:0000313" key="1">
    <source>
        <dbReference type="EMBL" id="CAJ2644137.1"/>
    </source>
</evidence>
<accession>A0ACB0JIP3</accession>
<protein>
    <submittedName>
        <fullName evidence="1">Uncharacterized protein</fullName>
    </submittedName>
</protein>
<keyword evidence="2" id="KW-1185">Reference proteome</keyword>
<sequence length="279" mass="30936">MLITISKSLWNLITTQKHNKGFKTLHLVMAISHSFIPLTFFILLFKQVIAGIDTNWYDAHATFYGGPSGAGTMQGACGYGDLYKQGYGLANTALSTALFNNGATCGACFQLVCVNDPQWCIKGARPITVTATNFCPPDYSKTTDIWCNPPQKHFDLSYKMFTSIAYEKGGIIPVKYRRVSCFKRGGVRFEINGNPNFLLVLVFNVANAGEVSRVSVKGSKTGWIPMKRNWGQKWNSGVNLVGQALSFQVTTSDGKTLEFYSVSPYNWQFGQTYEGRGNF</sequence>